<keyword evidence="6" id="KW-0378">Hydrolase</keyword>
<dbReference type="PIRSF" id="PIRSF038193">
    <property type="entry name" value="Hyaluronidase"/>
    <property type="match status" value="1"/>
</dbReference>
<evidence type="ECO:0000256" key="3">
    <source>
        <dbReference type="PIRNR" id="PIRNR038193"/>
    </source>
</evidence>
<dbReference type="GO" id="GO:0004415">
    <property type="term" value="F:hyalurononglucosaminidase activity"/>
    <property type="evidence" value="ECO:0007669"/>
    <property type="project" value="UniProtKB-UniRule"/>
</dbReference>
<dbReference type="PANTHER" id="PTHR11769:SF35">
    <property type="entry name" value="HYALURONIDASE"/>
    <property type="match status" value="1"/>
</dbReference>
<keyword evidence="6" id="KW-0326">Glycosidase</keyword>
<reference evidence="7 8" key="2">
    <citation type="submission" date="2018-11" db="EMBL/GenBank/DDBJ databases">
        <authorList>
            <consortium name="Pathogen Informatics"/>
        </authorList>
    </citation>
    <scope>NUCLEOTIDE SEQUENCE [LARGE SCALE GENOMIC DNA]</scope>
    <source>
        <strain evidence="7 8">MHpl1</strain>
    </source>
</reference>
<dbReference type="STRING" id="6290.A0A0N4VU69"/>
<comment type="similarity">
    <text evidence="1 3 6">Belongs to the glycosyl hydrolase 56 family.</text>
</comment>
<evidence type="ECO:0000256" key="6">
    <source>
        <dbReference type="RuleBase" id="RU610713"/>
    </source>
</evidence>
<dbReference type="PRINTS" id="PR00846">
    <property type="entry name" value="GLHYDRLASE56"/>
</dbReference>
<dbReference type="OMA" id="FPSIYMD"/>
<feature type="active site" description="Proton donor" evidence="4">
    <location>
        <position position="90"/>
    </location>
</feature>
<dbReference type="Gene3D" id="3.20.20.70">
    <property type="entry name" value="Aldolase class I"/>
    <property type="match status" value="1"/>
</dbReference>
<dbReference type="InterPro" id="IPR013785">
    <property type="entry name" value="Aldolase_TIM"/>
</dbReference>
<dbReference type="SUPFAM" id="SSF51445">
    <property type="entry name" value="(Trans)glycosidases"/>
    <property type="match status" value="1"/>
</dbReference>
<evidence type="ECO:0000313" key="7">
    <source>
        <dbReference type="EMBL" id="VDO06591.1"/>
    </source>
</evidence>
<dbReference type="InterPro" id="IPR018155">
    <property type="entry name" value="Hyaluronidase"/>
</dbReference>
<dbReference type="EC" id="3.2.1.35" evidence="6"/>
<dbReference type="AlphaFoldDB" id="A0A0N4VU69"/>
<dbReference type="PANTHER" id="PTHR11769">
    <property type="entry name" value="HYALURONIDASE"/>
    <property type="match status" value="1"/>
</dbReference>
<evidence type="ECO:0000256" key="2">
    <source>
        <dbReference type="ARBA" id="ARBA00023157"/>
    </source>
</evidence>
<evidence type="ECO:0000313" key="8">
    <source>
        <dbReference type="Proteomes" id="UP000268014"/>
    </source>
</evidence>
<protein>
    <recommendedName>
        <fullName evidence="6">Hyaluronidase</fullName>
        <ecNumber evidence="6">3.2.1.35</ecNumber>
    </recommendedName>
</protein>
<evidence type="ECO:0000256" key="1">
    <source>
        <dbReference type="ARBA" id="ARBA00008871"/>
    </source>
</evidence>
<dbReference type="EMBL" id="UZAF01000809">
    <property type="protein sequence ID" value="VDO06591.1"/>
    <property type="molecule type" value="Genomic_DNA"/>
</dbReference>
<dbReference type="GO" id="GO:0030214">
    <property type="term" value="P:hyaluronan catabolic process"/>
    <property type="evidence" value="ECO:0007669"/>
    <property type="project" value="TreeGrafter"/>
</dbReference>
<evidence type="ECO:0000313" key="9">
    <source>
        <dbReference type="WBParaSite" id="HPLM_0000083601-mRNA-1"/>
    </source>
</evidence>
<gene>
    <name evidence="7" type="ORF">HPLM_LOCUS837</name>
</gene>
<dbReference type="OrthoDB" id="5796153at2759"/>
<comment type="catalytic activity">
    <reaction evidence="6">
        <text>Random hydrolysis of (1-&gt;4)-linkages between N-acetyl-beta-D-glucosamine and D-glucuronate residues in hyaluronate.</text>
        <dbReference type="EC" id="3.2.1.35"/>
    </reaction>
</comment>
<keyword evidence="2 5" id="KW-1015">Disulfide bond</keyword>
<feature type="disulfide bond" evidence="5">
    <location>
        <begin position="167"/>
        <end position="188"/>
    </location>
</feature>
<dbReference type="Proteomes" id="UP000268014">
    <property type="component" value="Unassembled WGS sequence"/>
</dbReference>
<dbReference type="GO" id="GO:0005975">
    <property type="term" value="P:carbohydrate metabolic process"/>
    <property type="evidence" value="ECO:0007669"/>
    <property type="project" value="UniProtKB-UniRule"/>
</dbReference>
<proteinExistence type="inferred from homology"/>
<name>A0A0N4VU69_HAEPC</name>
<accession>A0A0N4VU69</accession>
<reference evidence="9" key="1">
    <citation type="submission" date="2017-02" db="UniProtKB">
        <authorList>
            <consortium name="WormBaseParasite"/>
        </authorList>
    </citation>
    <scope>IDENTIFICATION</scope>
</reference>
<dbReference type="InterPro" id="IPR017853">
    <property type="entry name" value="GH"/>
</dbReference>
<keyword evidence="8" id="KW-1185">Reference proteome</keyword>
<organism evidence="9">
    <name type="scientific">Haemonchus placei</name>
    <name type="common">Barber's pole worm</name>
    <dbReference type="NCBI Taxonomy" id="6290"/>
    <lineage>
        <taxon>Eukaryota</taxon>
        <taxon>Metazoa</taxon>
        <taxon>Ecdysozoa</taxon>
        <taxon>Nematoda</taxon>
        <taxon>Chromadorea</taxon>
        <taxon>Rhabditida</taxon>
        <taxon>Rhabditina</taxon>
        <taxon>Rhabditomorpha</taxon>
        <taxon>Strongyloidea</taxon>
        <taxon>Trichostrongylidae</taxon>
        <taxon>Haemonchus</taxon>
    </lineage>
</organism>
<sequence length="374" mass="43030">MNITPLLDRYGIVHNTKDAYIGDKVALFYEYKFGRYPYYKDYNLSIPINSGTPQNVTREELDEHITIALLNITDNIKCANSSGLGVVDFEEWRPLYDINSVKKVVYKIAAIELTKKKYPEQTNSSVINKTAIEEYDKSAKEFLLETLSNATNERNKTLWGMYGFPYCNYDAGFLKNSSLPPTLEDYRCKDTYRSFNDRMQYIFNASQALYPSIYLNASTPERNFRYVQAIMAETLRVARNYTPTPLPIYVYSKFEYDPLKKNCSFYTKEDLCSTIVLPYVMGANGIIFWSSSSNMKDRCDIVRNFTNTTLGPFVKEVLNESRVNGTLLPRYNETTILTFNETCSTYLPKIVDFIDSRCPNYTSTAKPITTQNGA</sequence>
<evidence type="ECO:0000256" key="5">
    <source>
        <dbReference type="PIRSR" id="PIRSR038193-3"/>
    </source>
</evidence>
<dbReference type="Pfam" id="PF01630">
    <property type="entry name" value="Glyco_hydro_56"/>
    <property type="match status" value="1"/>
</dbReference>
<dbReference type="WBParaSite" id="HPLM_0000083601-mRNA-1">
    <property type="protein sequence ID" value="HPLM_0000083601-mRNA-1"/>
    <property type="gene ID" value="HPLM_0000083601"/>
</dbReference>
<evidence type="ECO:0000256" key="4">
    <source>
        <dbReference type="PIRSR" id="PIRSR038193-1"/>
    </source>
</evidence>